<proteinExistence type="predicted"/>
<gene>
    <name evidence="1" type="ORF">RPERSI_LOCUS15925</name>
</gene>
<dbReference type="Proteomes" id="UP000789920">
    <property type="component" value="Unassembled WGS sequence"/>
</dbReference>
<comment type="caution">
    <text evidence="1">The sequence shown here is derived from an EMBL/GenBank/DDBJ whole genome shotgun (WGS) entry which is preliminary data.</text>
</comment>
<name>A0ACA9QW67_9GLOM</name>
<evidence type="ECO:0000313" key="2">
    <source>
        <dbReference type="Proteomes" id="UP000789920"/>
    </source>
</evidence>
<dbReference type="EMBL" id="CAJVQC010038782">
    <property type="protein sequence ID" value="CAG8766997.1"/>
    <property type="molecule type" value="Genomic_DNA"/>
</dbReference>
<reference evidence="1" key="1">
    <citation type="submission" date="2021-06" db="EMBL/GenBank/DDBJ databases">
        <authorList>
            <person name="Kallberg Y."/>
            <person name="Tangrot J."/>
            <person name="Rosling A."/>
        </authorList>
    </citation>
    <scope>NUCLEOTIDE SEQUENCE</scope>
    <source>
        <strain evidence="1">MA461A</strain>
    </source>
</reference>
<accession>A0ACA9QW67</accession>
<organism evidence="1 2">
    <name type="scientific">Racocetra persica</name>
    <dbReference type="NCBI Taxonomy" id="160502"/>
    <lineage>
        <taxon>Eukaryota</taxon>
        <taxon>Fungi</taxon>
        <taxon>Fungi incertae sedis</taxon>
        <taxon>Mucoromycota</taxon>
        <taxon>Glomeromycotina</taxon>
        <taxon>Glomeromycetes</taxon>
        <taxon>Diversisporales</taxon>
        <taxon>Gigasporaceae</taxon>
        <taxon>Racocetra</taxon>
    </lineage>
</organism>
<sequence>MKTFSITARAWRINYIKEKLNSKKLLVSYPIPVTVDEEQMQSEESSMKKKELIVVIESLIGSLNETNRPQFRELKAKKQEDLLIILQQVRDLINNNEMD</sequence>
<protein>
    <submittedName>
        <fullName evidence="1">12465_t:CDS:1</fullName>
    </submittedName>
</protein>
<evidence type="ECO:0000313" key="1">
    <source>
        <dbReference type="EMBL" id="CAG8766997.1"/>
    </source>
</evidence>
<keyword evidence="2" id="KW-1185">Reference proteome</keyword>